<comment type="caution">
    <text evidence="3">The sequence shown here is derived from an EMBL/GenBank/DDBJ whole genome shotgun (WGS) entry which is preliminary data.</text>
</comment>
<dbReference type="Proteomes" id="UP001201980">
    <property type="component" value="Unassembled WGS sequence"/>
</dbReference>
<feature type="compositionally biased region" description="Basic and acidic residues" evidence="1">
    <location>
        <begin position="110"/>
        <end position="120"/>
    </location>
</feature>
<dbReference type="Pfam" id="PF11917">
    <property type="entry name" value="DUF3435"/>
    <property type="match status" value="1"/>
</dbReference>
<evidence type="ECO:0000256" key="1">
    <source>
        <dbReference type="SAM" id="MobiDB-lite"/>
    </source>
</evidence>
<gene>
    <name evidence="3" type="ORF">MKZ38_009879</name>
</gene>
<organism evidence="3 4">
    <name type="scientific">Zalerion maritima</name>
    <dbReference type="NCBI Taxonomy" id="339359"/>
    <lineage>
        <taxon>Eukaryota</taxon>
        <taxon>Fungi</taxon>
        <taxon>Dikarya</taxon>
        <taxon>Ascomycota</taxon>
        <taxon>Pezizomycotina</taxon>
        <taxon>Sordariomycetes</taxon>
        <taxon>Lulworthiomycetidae</taxon>
        <taxon>Lulworthiales</taxon>
        <taxon>Lulworthiaceae</taxon>
        <taxon>Zalerion</taxon>
    </lineage>
</organism>
<evidence type="ECO:0000313" key="4">
    <source>
        <dbReference type="Proteomes" id="UP001201980"/>
    </source>
</evidence>
<dbReference type="EMBL" id="JAKWBI020000080">
    <property type="protein sequence ID" value="KAJ2903480.1"/>
    <property type="molecule type" value="Genomic_DNA"/>
</dbReference>
<protein>
    <recommendedName>
        <fullName evidence="2">C2H2-type domain-containing protein</fullName>
    </recommendedName>
</protein>
<evidence type="ECO:0000313" key="3">
    <source>
        <dbReference type="EMBL" id="KAJ2903480.1"/>
    </source>
</evidence>
<name>A0AAD5RUA1_9PEZI</name>
<dbReference type="PROSITE" id="PS00028">
    <property type="entry name" value="ZINC_FINGER_C2H2_1"/>
    <property type="match status" value="1"/>
</dbReference>
<dbReference type="PANTHER" id="PTHR37535">
    <property type="entry name" value="FLUG DOMAIN PROTEIN"/>
    <property type="match status" value="1"/>
</dbReference>
<feature type="region of interest" description="Disordered" evidence="1">
    <location>
        <begin position="104"/>
        <end position="131"/>
    </location>
</feature>
<feature type="domain" description="C2H2-type" evidence="2">
    <location>
        <begin position="772"/>
        <end position="795"/>
    </location>
</feature>
<feature type="region of interest" description="Disordered" evidence="1">
    <location>
        <begin position="1"/>
        <end position="32"/>
    </location>
</feature>
<evidence type="ECO:0000259" key="2">
    <source>
        <dbReference type="PROSITE" id="PS00028"/>
    </source>
</evidence>
<accession>A0AAD5RUA1</accession>
<proteinExistence type="predicted"/>
<reference evidence="3" key="1">
    <citation type="submission" date="2022-07" db="EMBL/GenBank/DDBJ databases">
        <title>Draft genome sequence of Zalerion maritima ATCC 34329, a (micro)plastics degrading marine fungus.</title>
        <authorList>
            <person name="Paco A."/>
            <person name="Goncalves M.F.M."/>
            <person name="Rocha-Santos T.A.P."/>
            <person name="Alves A."/>
        </authorList>
    </citation>
    <scope>NUCLEOTIDE SEQUENCE</scope>
    <source>
        <strain evidence="3">ATCC 34329</strain>
    </source>
</reference>
<dbReference type="InterPro" id="IPR021842">
    <property type="entry name" value="DUF3435"/>
</dbReference>
<feature type="region of interest" description="Disordered" evidence="1">
    <location>
        <begin position="839"/>
        <end position="880"/>
    </location>
</feature>
<feature type="compositionally biased region" description="Polar residues" evidence="1">
    <location>
        <begin position="1"/>
        <end position="10"/>
    </location>
</feature>
<dbReference type="PANTHER" id="PTHR37535:SF3">
    <property type="entry name" value="FLUG DOMAIN-CONTAINING PROTEIN"/>
    <property type="match status" value="1"/>
</dbReference>
<dbReference type="AlphaFoldDB" id="A0AAD5RUA1"/>
<keyword evidence="4" id="KW-1185">Reference proteome</keyword>
<sequence length="999" mass="112603">MKNVNFSRGNSFGPPGSQISAPEGLNGHPPPDLRVLSYKPSSGPAIALHSFIFSHFPSSTSSMLIARIQLLPSLKLLTADRHNSICPTGHRLFRSFYPSQWQSPKMGRKRTAEERRRYAEENGFNDDDTDVDDNPIPRDVLDYTKGRYDVQMELWLEYKTTHPEATPHSLKILKHFAEFMANSIKGLLDPNGKPTVQTVRNYFRCFVSGWNIDNPKSLISRDHTDSITNYIKGPLKKKLGLSTATRPRTYLTLENYMYMERQLWQSDGHEYVHDGYRVSISAKLKCHVFTSARVGEISEGSTRRGTGKGLRYKDTEMLVAWKDGEPELRYSLKREFAKGMHDKEQQRPTHILYEHLPDQPLIVNPMLFMLAIFLAAGAFKKYDTVEQVLAVEPPADQKYWVLEWADHVLDLPVFPEMSADGPTQKIQSASAFCTQVRELSLRAGMEQPVTVHGIRRESLIQATSNGYSKDELMKFAAHTNQMTMTRDYLSSITVVDGLGGFLKLPVRSDQAEDFRSMTVKRNPELFLSLPAKTQDELRQREDYVTITKKLEGLSFEANAETRTAVRNQLLKQRRMLEKEELNRVRNTQDRMHPAEREGKGKYHVDQDRSWFDRLRSPSTHDARTRKALTYALLRFSATELGGATAELLINRHSGRGRANVQCHIVEWTSNGYILTIDGSTSLNAPWVAGLKAWEGHCQEHIDRHELPLRCDFVKFRRAIVYAGRCMTCMHNERLPPSRRLYGFRKQVSWEKHINGCSPTYLGKLGTAKVLPCPDPNCSTAYESEQYLWYHLQDAHSYPARSVGMKTEKERDIFVDGGRSPVEKKRRRVHVEKDIGSFKSASTGSIKPEARSIWPTPIPSSPCNSGPETGIDSSGTGTPQSSVFDVDSLPEVSPSIASISSPSLSFADGENLCVNEHTTSPSSSSWSPNGPNAWGWTEGRACQADTALSFICQDMFQTTLEDRHEGSLADIQPPLSQISGPVDSTDIIAAHGNQGAFPEQ</sequence>
<dbReference type="InterPro" id="IPR013087">
    <property type="entry name" value="Znf_C2H2_type"/>
</dbReference>
<feature type="compositionally biased region" description="Polar residues" evidence="1">
    <location>
        <begin position="860"/>
        <end position="880"/>
    </location>
</feature>